<evidence type="ECO:0000256" key="1">
    <source>
        <dbReference type="SAM" id="SignalP"/>
    </source>
</evidence>
<protein>
    <submittedName>
        <fullName evidence="3">Lectin_legB domain-containing protein</fullName>
    </submittedName>
</protein>
<dbReference type="Proteomes" id="UP000036681">
    <property type="component" value="Unplaced"/>
</dbReference>
<feature type="signal peptide" evidence="1">
    <location>
        <begin position="1"/>
        <end position="21"/>
    </location>
</feature>
<organism evidence="2 3">
    <name type="scientific">Ascaris lumbricoides</name>
    <name type="common">Giant roundworm</name>
    <dbReference type="NCBI Taxonomy" id="6252"/>
    <lineage>
        <taxon>Eukaryota</taxon>
        <taxon>Metazoa</taxon>
        <taxon>Ecdysozoa</taxon>
        <taxon>Nematoda</taxon>
        <taxon>Chromadorea</taxon>
        <taxon>Rhabditida</taxon>
        <taxon>Spirurina</taxon>
        <taxon>Ascaridomorpha</taxon>
        <taxon>Ascaridoidea</taxon>
        <taxon>Ascarididae</taxon>
        <taxon>Ascaris</taxon>
    </lineage>
</organism>
<name>A0A0M3IAL5_ASCLU</name>
<reference evidence="3" key="1">
    <citation type="submission" date="2017-02" db="UniProtKB">
        <authorList>
            <consortium name="WormBaseParasite"/>
        </authorList>
    </citation>
    <scope>IDENTIFICATION</scope>
</reference>
<accession>A0A0M3IAL5</accession>
<sequence>MVTPHLLLSIALSVTANFSSSFFVVANLSQAYNTAGNTVELKTDALMFIGRASASTVRLLLKPTNPAVPLSINLPLARLFDSDLLHRYMKCLTSSISASFLPMTTGTPYSFRIHFLFVKFTSNTTSFQRSSSC</sequence>
<dbReference type="WBParaSite" id="ALUE_0001463801-mRNA-1">
    <property type="protein sequence ID" value="ALUE_0001463801-mRNA-1"/>
    <property type="gene ID" value="ALUE_0001463801"/>
</dbReference>
<evidence type="ECO:0000313" key="2">
    <source>
        <dbReference type="Proteomes" id="UP000036681"/>
    </source>
</evidence>
<proteinExistence type="predicted"/>
<feature type="chain" id="PRO_5005657071" evidence="1">
    <location>
        <begin position="22"/>
        <end position="133"/>
    </location>
</feature>
<keyword evidence="1" id="KW-0732">Signal</keyword>
<keyword evidence="2" id="KW-1185">Reference proteome</keyword>
<evidence type="ECO:0000313" key="3">
    <source>
        <dbReference type="WBParaSite" id="ALUE_0001463801-mRNA-1"/>
    </source>
</evidence>
<dbReference type="AlphaFoldDB" id="A0A0M3IAL5"/>